<dbReference type="Pfam" id="PF13559">
    <property type="entry name" value="DUF4129"/>
    <property type="match status" value="1"/>
</dbReference>
<dbReference type="EMBL" id="JAHEPS010000005">
    <property type="protein sequence ID" value="MBT1445549.1"/>
    <property type="molecule type" value="Genomic_DNA"/>
</dbReference>
<proteinExistence type="predicted"/>
<feature type="transmembrane region" description="Helical" evidence="1">
    <location>
        <begin position="24"/>
        <end position="40"/>
    </location>
</feature>
<dbReference type="InterPro" id="IPR052901">
    <property type="entry name" value="Bact_TGase-like"/>
</dbReference>
<dbReference type="Gene3D" id="3.10.620.30">
    <property type="match status" value="1"/>
</dbReference>
<feature type="domain" description="Transglutaminase-like" evidence="2">
    <location>
        <begin position="413"/>
        <end position="484"/>
    </location>
</feature>
<dbReference type="SUPFAM" id="SSF54001">
    <property type="entry name" value="Cysteine proteinases"/>
    <property type="match status" value="1"/>
</dbReference>
<evidence type="ECO:0000313" key="4">
    <source>
        <dbReference type="Proteomes" id="UP001195903"/>
    </source>
</evidence>
<accession>A0ABS5V756</accession>
<feature type="transmembrane region" description="Helical" evidence="1">
    <location>
        <begin position="564"/>
        <end position="586"/>
    </location>
</feature>
<dbReference type="PANTHER" id="PTHR42736">
    <property type="entry name" value="PROTEIN-GLUTAMINE GAMMA-GLUTAMYLTRANSFERASE"/>
    <property type="match status" value="1"/>
</dbReference>
<comment type="caution">
    <text evidence="3">The sequence shown here is derived from an EMBL/GenBank/DDBJ whole genome shotgun (WGS) entry which is preliminary data.</text>
</comment>
<protein>
    <submittedName>
        <fullName evidence="3">Transglutaminase family protein</fullName>
    </submittedName>
</protein>
<keyword evidence="4" id="KW-1185">Reference proteome</keyword>
<dbReference type="InterPro" id="IPR021878">
    <property type="entry name" value="TgpA_N"/>
</dbReference>
<dbReference type="InterPro" id="IPR038765">
    <property type="entry name" value="Papain-like_cys_pep_sf"/>
</dbReference>
<reference evidence="3 4" key="1">
    <citation type="submission" date="2021-05" db="EMBL/GenBank/DDBJ databases">
        <title>Shewanella sp. JM162201.</title>
        <authorList>
            <person name="Xu S."/>
            <person name="Li A."/>
        </authorList>
    </citation>
    <scope>NUCLEOTIDE SEQUENCE [LARGE SCALE GENOMIC DNA]</scope>
    <source>
        <strain evidence="3 4">JM162201</strain>
    </source>
</reference>
<gene>
    <name evidence="3" type="ORF">KJI95_13585</name>
</gene>
<dbReference type="SMART" id="SM00460">
    <property type="entry name" value="TGc"/>
    <property type="match status" value="1"/>
</dbReference>
<feature type="transmembrane region" description="Helical" evidence="1">
    <location>
        <begin position="46"/>
        <end position="64"/>
    </location>
</feature>
<dbReference type="Pfam" id="PF11992">
    <property type="entry name" value="TgpA_N"/>
    <property type="match status" value="1"/>
</dbReference>
<dbReference type="PANTHER" id="PTHR42736:SF1">
    <property type="entry name" value="PROTEIN-GLUTAMINE GAMMA-GLUTAMYLTRANSFERASE"/>
    <property type="match status" value="1"/>
</dbReference>
<organism evidence="3 4">
    <name type="scientific">Shewanella jiangmenensis</name>
    <dbReference type="NCBI Taxonomy" id="2837387"/>
    <lineage>
        <taxon>Bacteria</taxon>
        <taxon>Pseudomonadati</taxon>
        <taxon>Pseudomonadota</taxon>
        <taxon>Gammaproteobacteria</taxon>
        <taxon>Alteromonadales</taxon>
        <taxon>Shewanellaceae</taxon>
        <taxon>Shewanella</taxon>
    </lineage>
</organism>
<feature type="transmembrane region" description="Helical" evidence="1">
    <location>
        <begin position="71"/>
        <end position="88"/>
    </location>
</feature>
<keyword evidence="1" id="KW-1133">Transmembrane helix</keyword>
<evidence type="ECO:0000256" key="1">
    <source>
        <dbReference type="SAM" id="Phobius"/>
    </source>
</evidence>
<dbReference type="InterPro" id="IPR002931">
    <property type="entry name" value="Transglutaminase-like"/>
</dbReference>
<dbReference type="InterPro" id="IPR025403">
    <property type="entry name" value="TgpA-like_C"/>
</dbReference>
<feature type="transmembrane region" description="Helical" evidence="1">
    <location>
        <begin position="172"/>
        <end position="190"/>
    </location>
</feature>
<feature type="transmembrane region" description="Helical" evidence="1">
    <location>
        <begin position="141"/>
        <end position="160"/>
    </location>
</feature>
<dbReference type="Pfam" id="PF01841">
    <property type="entry name" value="Transglut_core"/>
    <property type="match status" value="1"/>
</dbReference>
<dbReference type="RefSeq" id="WP_214507746.1">
    <property type="nucleotide sequence ID" value="NZ_JAHEPS010000005.1"/>
</dbReference>
<keyword evidence="1" id="KW-0472">Membrane</keyword>
<evidence type="ECO:0000313" key="3">
    <source>
        <dbReference type="EMBL" id="MBT1445549.1"/>
    </source>
</evidence>
<evidence type="ECO:0000259" key="2">
    <source>
        <dbReference type="SMART" id="SM00460"/>
    </source>
</evidence>
<sequence length="688" mass="76084">MALLQRLKCLVGPAITDEIISRQTLLWLLLVHLALVVPLAEKTTPWALGISAICLVWRAGIFFGKVARPPRLLVTALGLASAITLMLVGREMGVLNALINLLILGYSLKTIEMLGKRDVRAVILAGYFLLSLNLLDNQGIGAMAYAIGVFGLNTLALLSLYRQKAAGSAMFAIKLVAQSLPLALLLFLVLPRLPPLWVVPHLKSSTTGLSDEVGFGDVEKLTRSDALAFRARFDGAVPANANLYWRALVLEDYDGAIWRQSEFIREYEKQAFSLGSSRRPSGEPTDSYEVIAEPSGQRWLFGLDVAYSDAKSVVNLPDQRLLALRPLDGRMQYRLGRYDAPMDLNLPALSRRVNLTLPEDSNPRTLALAKELKQQNPGAEAYLGALMARFNQDAYFYTLTPPPVGRHQIDDFLLDNKRGFCVHYASALTFMARAGGIPARMVTGYQGGEYNRDAGYLSVYQYMAHAWTEVWLEGKGWVRLDPTAQIAPSRILDGFDATFDASEAYLDGNYLSAHRLKGIPWLNELRMRLASIDYYWSLWVLGFDDNRQEQLLKRLLGSVGDTRFIVTVLIAGFALLLLIAWQAGLLKLPTPLPLPIRAFNRVEKALGKRGIARAISEGPRDYLSRAARSLPAISAMLLDFADAFEAARYRGAGPEPADLMRQSRRLVRIIGNQAKVTEPEPTASASHG</sequence>
<name>A0ABS5V756_9GAMM</name>
<dbReference type="Proteomes" id="UP001195903">
    <property type="component" value="Unassembled WGS sequence"/>
</dbReference>
<keyword evidence="1" id="KW-0812">Transmembrane</keyword>